<comment type="caution">
    <text evidence="2">The sequence shown here is derived from an EMBL/GenBank/DDBJ whole genome shotgun (WGS) entry which is preliminary data.</text>
</comment>
<name>A0ABQ1LBP0_9SPHI</name>
<proteinExistence type="predicted"/>
<keyword evidence="3" id="KW-1185">Reference proteome</keyword>
<organism evidence="2 3">
    <name type="scientific">Parapedobacter defluvii</name>
    <dbReference type="NCBI Taxonomy" id="2045106"/>
    <lineage>
        <taxon>Bacteria</taxon>
        <taxon>Pseudomonadati</taxon>
        <taxon>Bacteroidota</taxon>
        <taxon>Sphingobacteriia</taxon>
        <taxon>Sphingobacteriales</taxon>
        <taxon>Sphingobacteriaceae</taxon>
        <taxon>Parapedobacter</taxon>
    </lineage>
</organism>
<keyword evidence="1" id="KW-0812">Transmembrane</keyword>
<gene>
    <name evidence="2" type="ORF">GCM10011386_12740</name>
</gene>
<feature type="transmembrane region" description="Helical" evidence="1">
    <location>
        <begin position="160"/>
        <end position="179"/>
    </location>
</feature>
<feature type="transmembrane region" description="Helical" evidence="1">
    <location>
        <begin position="12"/>
        <end position="34"/>
    </location>
</feature>
<evidence type="ECO:0000313" key="3">
    <source>
        <dbReference type="Proteomes" id="UP000597338"/>
    </source>
</evidence>
<feature type="transmembrane region" description="Helical" evidence="1">
    <location>
        <begin position="131"/>
        <end position="148"/>
    </location>
</feature>
<evidence type="ECO:0000256" key="1">
    <source>
        <dbReference type="SAM" id="Phobius"/>
    </source>
</evidence>
<dbReference type="Proteomes" id="UP000597338">
    <property type="component" value="Unassembled WGS sequence"/>
</dbReference>
<keyword evidence="1" id="KW-0472">Membrane</keyword>
<dbReference type="RefSeq" id="WP_188748706.1">
    <property type="nucleotide sequence ID" value="NZ_BMIK01000003.1"/>
</dbReference>
<feature type="transmembrane region" description="Helical" evidence="1">
    <location>
        <begin position="221"/>
        <end position="243"/>
    </location>
</feature>
<feature type="transmembrane region" description="Helical" evidence="1">
    <location>
        <begin position="54"/>
        <end position="74"/>
    </location>
</feature>
<feature type="transmembrane region" description="Helical" evidence="1">
    <location>
        <begin position="185"/>
        <end position="209"/>
    </location>
</feature>
<feature type="transmembrane region" description="Helical" evidence="1">
    <location>
        <begin position="109"/>
        <end position="125"/>
    </location>
</feature>
<evidence type="ECO:0000313" key="2">
    <source>
        <dbReference type="EMBL" id="GGC22249.1"/>
    </source>
</evidence>
<accession>A0ABQ1LBP0</accession>
<dbReference type="EMBL" id="BMIK01000003">
    <property type="protein sequence ID" value="GGC22249.1"/>
    <property type="molecule type" value="Genomic_DNA"/>
</dbReference>
<keyword evidence="1" id="KW-1133">Transmembrane helix</keyword>
<sequence>MKNVHRPTATFSALLLIGSGLFVWTAVLLARFWYAEFATRYTDNVVSIKIGQAIASVIFLSIVCALLLTSLWLVSVVSGWRPSISYPPIVGEAYRGADKLIGLRGKDSIGFHLLLAGCLGSFWIFFLQDSLWITISWSLLLPALAAVVPYTPESRYYPRMLLCCCVLMMMAGMKAQVLYGGSLLYFFSAFWLSMLITLPAVLTIVWIKVSTTGERHWHWRLLLSLPVGCFIAFFYAGPILAFFNVHLDPQQTSRVYPAVVTQKCAPHEAPLLRVEVIYEGKKAEHLIDFRPEVFENSVDGDTVDVRIYNGYFGWPWFKAAQDEPLRH</sequence>
<reference evidence="3" key="1">
    <citation type="journal article" date="2019" name="Int. J. Syst. Evol. Microbiol.">
        <title>The Global Catalogue of Microorganisms (GCM) 10K type strain sequencing project: providing services to taxonomists for standard genome sequencing and annotation.</title>
        <authorList>
            <consortium name="The Broad Institute Genomics Platform"/>
            <consortium name="The Broad Institute Genome Sequencing Center for Infectious Disease"/>
            <person name="Wu L."/>
            <person name="Ma J."/>
        </authorList>
    </citation>
    <scope>NUCLEOTIDE SEQUENCE [LARGE SCALE GENOMIC DNA]</scope>
    <source>
        <strain evidence="3">CGMCC 1.15342</strain>
    </source>
</reference>
<protein>
    <submittedName>
        <fullName evidence="2">Uncharacterized protein</fullName>
    </submittedName>
</protein>